<dbReference type="Pfam" id="PF01988">
    <property type="entry name" value="VIT1"/>
    <property type="match status" value="1"/>
</dbReference>
<evidence type="ECO:0000256" key="3">
    <source>
        <dbReference type="ARBA" id="ARBA00022989"/>
    </source>
</evidence>
<dbReference type="PANTHER" id="PTHR31851">
    <property type="entry name" value="FE(2+)/MN(2+) TRANSPORTER PCL1"/>
    <property type="match status" value="1"/>
</dbReference>
<sequence>MATHHPHPEDHLTSSVILQDIVIGLSDGLTVPFALAAGLSGAVESSALVITAGLAEVVAGSIAMGLGGYLAGQTEVEHYASERAREFREVREVPDRERAEVDELLAEIGLSPETRAAAVRELTANPEQWVHFMMKYELGLEEPDPKQAPKSAATISLAYAVGGLIPLSAYFVTDSPTQGLTWSAVITLVCLLLFGYFKSHLTGQPPVLGALKMAGIGALAAGAAFFVARQIS</sequence>
<keyword evidence="3 5" id="KW-1133">Transmembrane helix</keyword>
<proteinExistence type="predicted"/>
<dbReference type="EMBL" id="JAJADR010000007">
    <property type="protein sequence ID" value="MCB2410340.1"/>
    <property type="molecule type" value="Genomic_DNA"/>
</dbReference>
<keyword evidence="4 5" id="KW-0472">Membrane</keyword>
<organism evidence="6 7">
    <name type="scientific">Hymenobacter lucidus</name>
    <dbReference type="NCBI Taxonomy" id="2880930"/>
    <lineage>
        <taxon>Bacteria</taxon>
        <taxon>Pseudomonadati</taxon>
        <taxon>Bacteroidota</taxon>
        <taxon>Cytophagia</taxon>
        <taxon>Cytophagales</taxon>
        <taxon>Hymenobacteraceae</taxon>
        <taxon>Hymenobacter</taxon>
    </lineage>
</organism>
<evidence type="ECO:0000256" key="4">
    <source>
        <dbReference type="ARBA" id="ARBA00023136"/>
    </source>
</evidence>
<keyword evidence="7" id="KW-1185">Reference proteome</keyword>
<dbReference type="InterPro" id="IPR008217">
    <property type="entry name" value="Ccc1_fam"/>
</dbReference>
<feature type="transmembrane region" description="Helical" evidence="5">
    <location>
        <begin position="179"/>
        <end position="197"/>
    </location>
</feature>
<evidence type="ECO:0000256" key="5">
    <source>
        <dbReference type="SAM" id="Phobius"/>
    </source>
</evidence>
<evidence type="ECO:0000256" key="2">
    <source>
        <dbReference type="ARBA" id="ARBA00022692"/>
    </source>
</evidence>
<dbReference type="RefSeq" id="WP_226178984.1">
    <property type="nucleotide sequence ID" value="NZ_JAJADR010000007.1"/>
</dbReference>
<comment type="subcellular location">
    <subcellularLocation>
        <location evidence="1">Endomembrane system</location>
        <topology evidence="1">Multi-pass membrane protein</topology>
    </subcellularLocation>
</comment>
<protein>
    <submittedName>
        <fullName evidence="6">VIT1/CCC1 transporter family protein</fullName>
    </submittedName>
</protein>
<keyword evidence="2 5" id="KW-0812">Transmembrane</keyword>
<evidence type="ECO:0000313" key="7">
    <source>
        <dbReference type="Proteomes" id="UP001165296"/>
    </source>
</evidence>
<evidence type="ECO:0000313" key="6">
    <source>
        <dbReference type="EMBL" id="MCB2410340.1"/>
    </source>
</evidence>
<comment type="caution">
    <text evidence="6">The sequence shown here is derived from an EMBL/GenBank/DDBJ whole genome shotgun (WGS) entry which is preliminary data.</text>
</comment>
<name>A0ABS8AX04_9BACT</name>
<gene>
    <name evidence="6" type="ORF">LGH74_20275</name>
</gene>
<accession>A0ABS8AX04</accession>
<evidence type="ECO:0000256" key="1">
    <source>
        <dbReference type="ARBA" id="ARBA00004127"/>
    </source>
</evidence>
<feature type="transmembrane region" description="Helical" evidence="5">
    <location>
        <begin position="152"/>
        <end position="172"/>
    </location>
</feature>
<reference evidence="6" key="1">
    <citation type="submission" date="2021-10" db="EMBL/GenBank/DDBJ databases">
        <authorList>
            <person name="Dean J.D."/>
            <person name="Kim M.K."/>
            <person name="Newey C.N."/>
            <person name="Stoker T.S."/>
            <person name="Thompson D.W."/>
            <person name="Grose J.H."/>
        </authorList>
    </citation>
    <scope>NUCLEOTIDE SEQUENCE</scope>
    <source>
        <strain evidence="6">BT178</strain>
    </source>
</reference>
<dbReference type="Proteomes" id="UP001165296">
    <property type="component" value="Unassembled WGS sequence"/>
</dbReference>
<feature type="transmembrane region" description="Helical" evidence="5">
    <location>
        <begin position="209"/>
        <end position="228"/>
    </location>
</feature>